<keyword evidence="1" id="KW-0472">Membrane</keyword>
<dbReference type="Gene3D" id="3.40.50.720">
    <property type="entry name" value="NAD(P)-binding Rossmann-like Domain"/>
    <property type="match status" value="1"/>
</dbReference>
<evidence type="ECO:0000259" key="2">
    <source>
        <dbReference type="Pfam" id="PF01370"/>
    </source>
</evidence>
<dbReference type="PANTHER" id="PTHR48079:SF6">
    <property type="entry name" value="NAD(P)-BINDING DOMAIN-CONTAINING PROTEIN-RELATED"/>
    <property type="match status" value="1"/>
</dbReference>
<sequence>MPKIFITGSTGFLGRYICQEFSQRGYEVFALTRKNSNKTALLNNKVNIIEGDLDNEKTIYSCLRDNNIEQVIHAAAIVSDWGPRHIFHSINVRGTEKLLDACKRAKIKLFIYISTIDVMDYRRHHQVLAESFPYTKSKHNYQWSKTIAEVKSLLASDYFKVVVLRPAWIFGEGDKTLFPEIIHTLKQGLLPLPGKRGVYIPLIYVRNLAKFIGDIVSQIESLPSSIKINVSDDVKITWKQLIEILRKNFNPRALVINVPYSLSYIVAVILELLYRLLNIKTRPTLTTGSLPMLASSMEIDTTLMKKFLKSPLIPFESAISSTLAWHKVNLVSRKKGE</sequence>
<evidence type="ECO:0000313" key="4">
    <source>
        <dbReference type="Proteomes" id="UP000178240"/>
    </source>
</evidence>
<dbReference type="AlphaFoldDB" id="A0A1G1Y2L5"/>
<comment type="caution">
    <text evidence="3">The sequence shown here is derived from an EMBL/GenBank/DDBJ whole genome shotgun (WGS) entry which is preliminary data.</text>
</comment>
<keyword evidence="1" id="KW-1133">Transmembrane helix</keyword>
<evidence type="ECO:0000256" key="1">
    <source>
        <dbReference type="SAM" id="Phobius"/>
    </source>
</evidence>
<feature type="transmembrane region" description="Helical" evidence="1">
    <location>
        <begin position="254"/>
        <end position="274"/>
    </location>
</feature>
<keyword evidence="1" id="KW-0812">Transmembrane</keyword>
<dbReference type="InterPro" id="IPR051783">
    <property type="entry name" value="NAD(P)-dependent_oxidoreduct"/>
</dbReference>
<name>A0A1G1Y2L5_9BACT</name>
<dbReference type="GO" id="GO:0004029">
    <property type="term" value="F:aldehyde dehydrogenase (NAD+) activity"/>
    <property type="evidence" value="ECO:0007669"/>
    <property type="project" value="TreeGrafter"/>
</dbReference>
<accession>A0A1G1Y2L5</accession>
<dbReference type="Pfam" id="PF01370">
    <property type="entry name" value="Epimerase"/>
    <property type="match status" value="1"/>
</dbReference>
<gene>
    <name evidence="3" type="ORF">A2744_01590</name>
</gene>
<dbReference type="InterPro" id="IPR001509">
    <property type="entry name" value="Epimerase_deHydtase"/>
</dbReference>
<protein>
    <recommendedName>
        <fullName evidence="2">NAD-dependent epimerase/dehydratase domain-containing protein</fullName>
    </recommendedName>
</protein>
<dbReference type="Proteomes" id="UP000178240">
    <property type="component" value="Unassembled WGS sequence"/>
</dbReference>
<organism evidence="3 4">
    <name type="scientific">Candidatus Buchananbacteria bacterium RIFCSPHIGHO2_01_FULL_44_11</name>
    <dbReference type="NCBI Taxonomy" id="1797535"/>
    <lineage>
        <taxon>Bacteria</taxon>
        <taxon>Candidatus Buchananiibacteriota</taxon>
    </lineage>
</organism>
<dbReference type="InterPro" id="IPR036291">
    <property type="entry name" value="NAD(P)-bd_dom_sf"/>
</dbReference>
<dbReference type="SUPFAM" id="SSF51735">
    <property type="entry name" value="NAD(P)-binding Rossmann-fold domains"/>
    <property type="match status" value="1"/>
</dbReference>
<dbReference type="PANTHER" id="PTHR48079">
    <property type="entry name" value="PROTEIN YEEZ"/>
    <property type="match status" value="1"/>
</dbReference>
<dbReference type="GO" id="GO:0005737">
    <property type="term" value="C:cytoplasm"/>
    <property type="evidence" value="ECO:0007669"/>
    <property type="project" value="TreeGrafter"/>
</dbReference>
<reference evidence="3 4" key="1">
    <citation type="journal article" date="2016" name="Nat. Commun.">
        <title>Thousands of microbial genomes shed light on interconnected biogeochemical processes in an aquifer system.</title>
        <authorList>
            <person name="Anantharaman K."/>
            <person name="Brown C.T."/>
            <person name="Hug L.A."/>
            <person name="Sharon I."/>
            <person name="Castelle C.J."/>
            <person name="Probst A.J."/>
            <person name="Thomas B.C."/>
            <person name="Singh A."/>
            <person name="Wilkins M.J."/>
            <person name="Karaoz U."/>
            <person name="Brodie E.L."/>
            <person name="Williams K.H."/>
            <person name="Hubbard S.S."/>
            <person name="Banfield J.F."/>
        </authorList>
    </citation>
    <scope>NUCLEOTIDE SEQUENCE [LARGE SCALE GENOMIC DNA]</scope>
</reference>
<proteinExistence type="predicted"/>
<dbReference type="EMBL" id="MHIE01000012">
    <property type="protein sequence ID" value="OGY45807.1"/>
    <property type="molecule type" value="Genomic_DNA"/>
</dbReference>
<dbReference type="STRING" id="1797535.A2744_01590"/>
<evidence type="ECO:0000313" key="3">
    <source>
        <dbReference type="EMBL" id="OGY45807.1"/>
    </source>
</evidence>
<feature type="domain" description="NAD-dependent epimerase/dehydratase" evidence="2">
    <location>
        <begin position="4"/>
        <end position="230"/>
    </location>
</feature>